<dbReference type="AlphaFoldDB" id="A0A2K9B2T3"/>
<evidence type="ECO:0000313" key="2">
    <source>
        <dbReference type="Proteomes" id="UP000232693"/>
    </source>
</evidence>
<protein>
    <submittedName>
        <fullName evidence="1">Uncharacterized protein</fullName>
    </submittedName>
</protein>
<dbReference type="KEGG" id="kpd:CW740_08210"/>
<keyword evidence="2" id="KW-1185">Reference proteome</keyword>
<accession>A0A2K9B2T3</accession>
<dbReference type="Pfam" id="PF14345">
    <property type="entry name" value="GDYXXLXY"/>
    <property type="match status" value="1"/>
</dbReference>
<dbReference type="OrthoDB" id="4868247at2"/>
<organism evidence="1 2">
    <name type="scientific">Kangiella profundi</name>
    <dbReference type="NCBI Taxonomy" id="1561924"/>
    <lineage>
        <taxon>Bacteria</taxon>
        <taxon>Pseudomonadati</taxon>
        <taxon>Pseudomonadota</taxon>
        <taxon>Gammaproteobacteria</taxon>
        <taxon>Kangiellales</taxon>
        <taxon>Kangiellaceae</taxon>
        <taxon>Kangiella</taxon>
    </lineage>
</organism>
<proteinExistence type="predicted"/>
<dbReference type="RefSeq" id="WP_106647051.1">
    <property type="nucleotide sequence ID" value="NZ_BMGO01000001.1"/>
</dbReference>
<dbReference type="EMBL" id="CP025120">
    <property type="protein sequence ID" value="AUD79228.1"/>
    <property type="molecule type" value="Genomic_DNA"/>
</dbReference>
<evidence type="ECO:0000313" key="1">
    <source>
        <dbReference type="EMBL" id="AUD79228.1"/>
    </source>
</evidence>
<dbReference type="InterPro" id="IPR025833">
    <property type="entry name" value="GDYXXLXY"/>
</dbReference>
<sequence length="187" mass="21533">MKLKIILLIALFAIQLAIPGYMIFEQNQILTEGTAYKFKTRPIDPYDPFRGRYVTLAFEANQEVIPVVDGADIESEQWVYALLGVDEEGYAVLRGLTDTKPDSGQDYLYLETYYRSYDGGYHVKLPFNRYYASEKSAPKIESAVWRRQRDEVENVYAVIRVLNGKGSIEELMVNDMPIHEYIAHTSE</sequence>
<dbReference type="Proteomes" id="UP000232693">
    <property type="component" value="Chromosome"/>
</dbReference>
<reference evidence="1 2" key="1">
    <citation type="submission" date="2017-12" db="EMBL/GenBank/DDBJ databases">
        <title>Kangiella profundi FT102 completed genome.</title>
        <authorList>
            <person name="Xu J."/>
            <person name="Wang J."/>
            <person name="Lu Y."/>
        </authorList>
    </citation>
    <scope>NUCLEOTIDE SEQUENCE [LARGE SCALE GENOMIC DNA]</scope>
    <source>
        <strain evidence="1 2">FT102</strain>
    </source>
</reference>
<name>A0A2K9B2T3_9GAMM</name>
<gene>
    <name evidence="1" type="ORF">CW740_08210</name>
</gene>